<dbReference type="Proteomes" id="UP000204083">
    <property type="component" value="Segment"/>
</dbReference>
<sequence>MSFLEGHRITGKLCSRVCDKPSGCLNEGPQYAGKVTDAFRDRVLVQVTSCPDRPGAVGRERWVNPDKIQHLD</sequence>
<dbReference type="GeneID" id="29078339"/>
<dbReference type="EMBL" id="KX557285">
    <property type="protein sequence ID" value="AOE44884.1"/>
    <property type="molecule type" value="Genomic_DNA"/>
</dbReference>
<name>A0A1B3B1K0_9CAUD</name>
<keyword evidence="2" id="KW-1185">Reference proteome</keyword>
<evidence type="ECO:0000313" key="2">
    <source>
        <dbReference type="Proteomes" id="UP000204083"/>
    </source>
</evidence>
<accession>A0A1B3B1K0</accession>
<gene>
    <name evidence="1" type="primary">72</name>
    <name evidence="1" type="ORF">SEA_TERAPIN_72</name>
</gene>
<dbReference type="KEGG" id="vg:29078339"/>
<dbReference type="RefSeq" id="YP_009277811.1">
    <property type="nucleotide sequence ID" value="NC_031001.1"/>
</dbReference>
<protein>
    <submittedName>
        <fullName evidence="1">Uncharacterized protein</fullName>
    </submittedName>
</protein>
<reference evidence="1 2" key="1">
    <citation type="submission" date="2016-07" db="EMBL/GenBank/DDBJ databases">
        <authorList>
            <person name="Montgomery M.T."/>
            <person name="Pope W.H."/>
            <person name="Garlena R.A."/>
            <person name="Russell D.A."/>
            <person name="Jacobs-Sera D."/>
            <person name="Hendrix R.W."/>
            <person name="Hatfull G.F."/>
        </authorList>
    </citation>
    <scope>NUCLEOTIDE SEQUENCE [LARGE SCALE GENOMIC DNA]</scope>
</reference>
<organism evidence="1 2">
    <name type="scientific">Gordonia phage Terapin</name>
    <dbReference type="NCBI Taxonomy" id="1887654"/>
    <lineage>
        <taxon>Viruses</taxon>
        <taxon>Duplodnaviria</taxon>
        <taxon>Heunggongvirae</taxon>
        <taxon>Uroviricota</taxon>
        <taxon>Caudoviricetes</taxon>
        <taxon>Terapinvirus</taxon>
        <taxon>Terapinvirus terapin</taxon>
    </lineage>
</organism>
<proteinExistence type="predicted"/>
<evidence type="ECO:0000313" key="1">
    <source>
        <dbReference type="EMBL" id="AOE44884.1"/>
    </source>
</evidence>